<dbReference type="Proteomes" id="UP000077315">
    <property type="component" value="Unassembled WGS sequence"/>
</dbReference>
<accession>A0A162NAE3</accession>
<proteinExistence type="predicted"/>
<evidence type="ECO:0000313" key="2">
    <source>
        <dbReference type="EMBL" id="OAD67314.1"/>
    </source>
</evidence>
<dbReference type="GeneID" id="28993612"/>
<dbReference type="STRING" id="763407.A0A162NAE3"/>
<evidence type="ECO:0000313" key="3">
    <source>
        <dbReference type="Proteomes" id="UP000077315"/>
    </source>
</evidence>
<dbReference type="AlphaFoldDB" id="A0A162NAE3"/>
<organism evidence="2 3">
    <name type="scientific">Phycomyces blakesleeanus (strain ATCC 8743b / DSM 1359 / FGSC 10004 / NBRC 33097 / NRRL 1555)</name>
    <dbReference type="NCBI Taxonomy" id="763407"/>
    <lineage>
        <taxon>Eukaryota</taxon>
        <taxon>Fungi</taxon>
        <taxon>Fungi incertae sedis</taxon>
        <taxon>Mucoromycota</taxon>
        <taxon>Mucoromycotina</taxon>
        <taxon>Mucoromycetes</taxon>
        <taxon>Mucorales</taxon>
        <taxon>Phycomycetaceae</taxon>
        <taxon>Phycomyces</taxon>
    </lineage>
</organism>
<name>A0A162NAE3_PHYB8</name>
<feature type="region of interest" description="Disordered" evidence="1">
    <location>
        <begin position="536"/>
        <end position="558"/>
    </location>
</feature>
<dbReference type="RefSeq" id="XP_018285354.1">
    <property type="nucleotide sequence ID" value="XM_018432706.1"/>
</dbReference>
<dbReference type="VEuPathDB" id="FungiDB:PHYBLDRAFT_151569"/>
<keyword evidence="3" id="KW-1185">Reference proteome</keyword>
<dbReference type="OrthoDB" id="2282785at2759"/>
<gene>
    <name evidence="2" type="ORF">PHYBLDRAFT_151569</name>
</gene>
<reference evidence="3" key="1">
    <citation type="submission" date="2015-06" db="EMBL/GenBank/DDBJ databases">
        <title>Expansion of signal transduction pathways in fungi by whole-genome duplication.</title>
        <authorList>
            <consortium name="DOE Joint Genome Institute"/>
            <person name="Corrochano L.M."/>
            <person name="Kuo A."/>
            <person name="Marcet-Houben M."/>
            <person name="Polaino S."/>
            <person name="Salamov A."/>
            <person name="Villalobos J.M."/>
            <person name="Alvarez M.I."/>
            <person name="Avalos J."/>
            <person name="Benito E.P."/>
            <person name="Benoit I."/>
            <person name="Burger G."/>
            <person name="Camino L.P."/>
            <person name="Canovas D."/>
            <person name="Cerda-Olmedo E."/>
            <person name="Cheng J.-F."/>
            <person name="Dominguez A."/>
            <person name="Elias M."/>
            <person name="Eslava A.P."/>
            <person name="Glaser F."/>
            <person name="Grimwood J."/>
            <person name="Gutierrez G."/>
            <person name="Heitman J."/>
            <person name="Henrissat B."/>
            <person name="Iturriaga E.A."/>
            <person name="Lang B.F."/>
            <person name="Lavin J.L."/>
            <person name="Lee S."/>
            <person name="Li W."/>
            <person name="Lindquist E."/>
            <person name="Lopez-Garcia S."/>
            <person name="Luque E.M."/>
            <person name="Marcos A.T."/>
            <person name="Martin J."/>
            <person name="McCluskey K."/>
            <person name="Medina H.R."/>
            <person name="Miralles-Duran A."/>
            <person name="Miyazaki A."/>
            <person name="Munoz-Torres E."/>
            <person name="Oguiza J.A."/>
            <person name="Ohm R."/>
            <person name="Olmedo M."/>
            <person name="Orejas M."/>
            <person name="Ortiz-Castellanos L."/>
            <person name="Pisabarro A.G."/>
            <person name="Rodriguez-Romero J."/>
            <person name="Ruiz-Herrera J."/>
            <person name="Ruiz-Vazquez R."/>
            <person name="Sanz C."/>
            <person name="Schackwitz W."/>
            <person name="Schmutz J."/>
            <person name="Shahriari M."/>
            <person name="Shelest E."/>
            <person name="Silva-Franco F."/>
            <person name="Soanes D."/>
            <person name="Syed K."/>
            <person name="Tagua V.G."/>
            <person name="Talbot N.J."/>
            <person name="Thon M."/>
            <person name="De vries R.P."/>
            <person name="Wiebenga A."/>
            <person name="Yadav J.S."/>
            <person name="Braun E.L."/>
            <person name="Baker S."/>
            <person name="Garre V."/>
            <person name="Horwitz B."/>
            <person name="Torres-Martinez S."/>
            <person name="Idnurm A."/>
            <person name="Herrera-Estrella A."/>
            <person name="Gabaldon T."/>
            <person name="Grigoriev I.V."/>
        </authorList>
    </citation>
    <scope>NUCLEOTIDE SEQUENCE [LARGE SCALE GENOMIC DNA]</scope>
    <source>
        <strain evidence="3">NRRL 1555(-)</strain>
    </source>
</reference>
<dbReference type="EMBL" id="KV441024">
    <property type="protein sequence ID" value="OAD67314.1"/>
    <property type="molecule type" value="Genomic_DNA"/>
</dbReference>
<evidence type="ECO:0000256" key="1">
    <source>
        <dbReference type="SAM" id="MobiDB-lite"/>
    </source>
</evidence>
<dbReference type="InParanoid" id="A0A162NAE3"/>
<feature type="compositionally biased region" description="Acidic residues" evidence="1">
    <location>
        <begin position="547"/>
        <end position="557"/>
    </location>
</feature>
<sequence length="590" mass="67750">MSLPTRKCRPLKLVFRLSRQAVPLIKYGSNQIVTIGYWSSTIFSEWSLINFYQSLVNIDPTKPRREAIQLLEDDLKVLGAAFVDSKEFKVIVGLRAALRNQNDALDHFWNTSYPKLQKNAIDHITNVDKVEATLEEEATNKATVETTDVESDGIMIPNSTLSLGTIIKREALKLHQLYLQNPKQLTDRQRKIMAAGSSSILDLSDQSYSSQRQLFDSDQWKYINDYFDKKLKMKEYPLDAIVKNTLIIIKNTLDLSNDFNAVKSYIGKMKIKHASDIGLLRVFSIIKHILRTMNDYKKILRNSSGINYRENDYFRILWSPLLELLFPPSENVRIVSAESEYPLSIKEKKILYPKTKYIHGFKIYIRLVVNINTEELDLAIGECTKRNSDSKSIQDEDKLLREAKDALDGIIQNTCNYDCRLMTYFIQIAGIHCSLSTMELAKNGLYVSKYRHSFNFPSTISDLSKLPIILGHLLQMKKEINIAADKILQARATSIGGEESFNRPSVSKKNKRLAWMRDTWYTPPKEKTSQIPIHIFTPPPPPSFNEPNDESSDEETADVGLTDKFGWVKYAENDFFNVFSKETSTENPYE</sequence>
<protein>
    <submittedName>
        <fullName evidence="2">Uncharacterized protein</fullName>
    </submittedName>
</protein>